<dbReference type="RefSeq" id="WP_104055676.1">
    <property type="nucleotide sequence ID" value="NZ_PREZ01000001.1"/>
</dbReference>
<dbReference type="AlphaFoldDB" id="A0A2S5GFV3"/>
<feature type="compositionally biased region" description="Basic and acidic residues" evidence="1">
    <location>
        <begin position="23"/>
        <end position="33"/>
    </location>
</feature>
<dbReference type="Proteomes" id="UP000239047">
    <property type="component" value="Unassembled WGS sequence"/>
</dbReference>
<proteinExistence type="predicted"/>
<feature type="region of interest" description="Disordered" evidence="1">
    <location>
        <begin position="23"/>
        <end position="66"/>
    </location>
</feature>
<protein>
    <submittedName>
        <fullName evidence="2">Uncharacterized protein</fullName>
    </submittedName>
</protein>
<keyword evidence="3" id="KW-1185">Reference proteome</keyword>
<feature type="compositionally biased region" description="Basic and acidic residues" evidence="1">
    <location>
        <begin position="41"/>
        <end position="66"/>
    </location>
</feature>
<organism evidence="2 3">
    <name type="scientific">Jeotgalibacillus proteolyticus</name>
    <dbReference type="NCBI Taxonomy" id="2082395"/>
    <lineage>
        <taxon>Bacteria</taxon>
        <taxon>Bacillati</taxon>
        <taxon>Bacillota</taxon>
        <taxon>Bacilli</taxon>
        <taxon>Bacillales</taxon>
        <taxon>Caryophanaceae</taxon>
        <taxon>Jeotgalibacillus</taxon>
    </lineage>
</organism>
<sequence length="66" mass="7781">MPKYEVIKDFTDQQDNNHVYRAARDNKPGDKFPRKGKVKKERIEELLSSENKRGEPLIKEVKEGDH</sequence>
<comment type="caution">
    <text evidence="2">The sequence shown here is derived from an EMBL/GenBank/DDBJ whole genome shotgun (WGS) entry which is preliminary data.</text>
</comment>
<name>A0A2S5GFV3_9BACL</name>
<dbReference type="OrthoDB" id="2300838at2"/>
<evidence type="ECO:0000313" key="3">
    <source>
        <dbReference type="Proteomes" id="UP000239047"/>
    </source>
</evidence>
<evidence type="ECO:0000313" key="2">
    <source>
        <dbReference type="EMBL" id="PPA71912.1"/>
    </source>
</evidence>
<accession>A0A2S5GFV3</accession>
<evidence type="ECO:0000256" key="1">
    <source>
        <dbReference type="SAM" id="MobiDB-lite"/>
    </source>
</evidence>
<reference evidence="2 3" key="1">
    <citation type="submission" date="2018-02" db="EMBL/GenBank/DDBJ databases">
        <title>Jeotgalibacillus proteolyticum sp. nov. a protease producing bacterium isolated from ocean sediments of Laizhou Bay.</title>
        <authorList>
            <person name="Li Y."/>
        </authorList>
    </citation>
    <scope>NUCLEOTIDE SEQUENCE [LARGE SCALE GENOMIC DNA]</scope>
    <source>
        <strain evidence="2 3">22-7</strain>
    </source>
</reference>
<dbReference type="EMBL" id="PREZ01000001">
    <property type="protein sequence ID" value="PPA71912.1"/>
    <property type="molecule type" value="Genomic_DNA"/>
</dbReference>
<gene>
    <name evidence="2" type="ORF">C4B60_00605</name>
</gene>